<keyword evidence="8 9" id="KW-0472">Membrane</keyword>
<dbReference type="PRINTS" id="PR00702">
    <property type="entry name" value="ACRIFLAVINRP"/>
</dbReference>
<dbReference type="NCBIfam" id="TIGR00915">
    <property type="entry name" value="2A0602"/>
    <property type="match status" value="1"/>
</dbReference>
<dbReference type="Gene3D" id="3.30.70.1440">
    <property type="entry name" value="Multidrug efflux transporter AcrB pore domain"/>
    <property type="match status" value="1"/>
</dbReference>
<comment type="caution">
    <text evidence="9">Lacks conserved residue(s) required for the propagation of feature annotation.</text>
</comment>
<evidence type="ECO:0000256" key="2">
    <source>
        <dbReference type="ARBA" id="ARBA00010942"/>
    </source>
</evidence>
<dbReference type="InterPro" id="IPR027463">
    <property type="entry name" value="AcrB_DN_DC_subdom"/>
</dbReference>
<dbReference type="InterPro" id="IPR001036">
    <property type="entry name" value="Acrflvin-R"/>
</dbReference>
<feature type="transmembrane region" description="Helical" evidence="9">
    <location>
        <begin position="470"/>
        <end position="497"/>
    </location>
</feature>
<dbReference type="Gene3D" id="3.30.2090.10">
    <property type="entry name" value="Multidrug efflux transporter AcrB TolC docking domain, DN and DC subdomains"/>
    <property type="match status" value="2"/>
</dbReference>
<evidence type="ECO:0000256" key="3">
    <source>
        <dbReference type="ARBA" id="ARBA00022448"/>
    </source>
</evidence>
<evidence type="ECO:0000256" key="9">
    <source>
        <dbReference type="RuleBase" id="RU364070"/>
    </source>
</evidence>
<dbReference type="Gene3D" id="1.20.1640.10">
    <property type="entry name" value="Multidrug efflux transporter AcrB transmembrane domain"/>
    <property type="match status" value="2"/>
</dbReference>
<dbReference type="NCBIfam" id="NF000282">
    <property type="entry name" value="RND_permease_1"/>
    <property type="match status" value="1"/>
</dbReference>
<dbReference type="PANTHER" id="PTHR32063">
    <property type="match status" value="1"/>
</dbReference>
<sequence>MAQFFIHRPVFAWVIAIAIMLAGLLGLNQLSVSQYPEVAPPTVRISATYPGASAETVENSVTKIIEQNMTGLDGLLYISSNSTAQGAASISLTFANGTDPDTAQVQTQNKLSLVESQLPEAVQRQGVTVNKSNSGILMVAALTSTDGRYTSVDLADIIGTNMEDTIRRVTGVGDLNIFGSGYAMRIWLDPDKLAQFQLTPSDVTTAVSAQNVQVSVGQLGNQPTAPGAQMNFTVTSQSQLQTPDQFRSIILKTETDGSLVTVADVARVEIGAESYASSGRYNGNPAAGFGVNLATGANAIDTAEGVRAAIDQLKNTLPAGVEVVYPYDTTPFVEVSIEKVYHTLIEAVVLVFVVMFVFLQNFRATLIPTIAVPVVLLGTFGVLAVAGYSINTLTMFAMVLAIGLLVDDAIVVVENVERVMAEEGLPPREATEKSMKEITGALVGIALVLSAVFLPMAFFGGSVGIIYQQFSITIVTAMLLSVVVAIVLTPALCATLLKPTHGEKKNVLFRKFNSGFDRATDGYVGGVSRILRRPIYMIVLFLMIGGGAWWLFRDLPSSFLPQEDQGVLMTIVELPTGATRDRTVAVLEQIENHYLKEEGQNVDSVFAALGFSFSGTGQNNAMAFVKLKDYSQRTGADQTASAIAGRAMAAFSKIRDATVFALSPPALQGLGQSNGFELYLKDTGGAGREKLLAAQGQLLAKANSDPMLQAVRRNGAASQPEFQVNVDHRLAGALGVGVSDVNSALSTAWAGSYVNDFDNNGRIKPVYVQADAPFRMVPSDLNRWYVRNGAGEMVPFSAFTQTSWTQGPPRLERYNGASAFNIQGQSAAGVSSGAAMDRMEQLVSELGGGFTSEWTGLSYQERLSGSQAGFLYGISVLVVFLCLAALYESWSVPFSVILAVPVGIFGALVAASLTGQLNDIYFKVGLLTTIGLAAKNAILIVEFAKDLEARGQGLVEATLHAARMRLRPILMTSFAFILGVLPLAVATGAGSGAQRAIGIGVMGGMIAATALGIFFVPLFYVGVRKLAGWRSKTKDQRPEPTPQAEAVR</sequence>
<feature type="transmembrane region" description="Helical" evidence="9">
    <location>
        <begin position="996"/>
        <end position="1023"/>
    </location>
</feature>
<feature type="transmembrane region" description="Helical" evidence="9">
    <location>
        <begin position="869"/>
        <end position="887"/>
    </location>
</feature>
<feature type="transmembrane region" description="Helical" evidence="9">
    <location>
        <begin position="366"/>
        <end position="390"/>
    </location>
</feature>
<feature type="transmembrane region" description="Helical" evidence="9">
    <location>
        <begin position="969"/>
        <end position="990"/>
    </location>
</feature>
<dbReference type="SUPFAM" id="SSF82714">
    <property type="entry name" value="Multidrug efflux transporter AcrB TolC docking domain, DN and DC subdomains"/>
    <property type="match status" value="2"/>
</dbReference>
<feature type="transmembrane region" description="Helical" evidence="9">
    <location>
        <begin position="340"/>
        <end position="359"/>
    </location>
</feature>
<evidence type="ECO:0000256" key="8">
    <source>
        <dbReference type="ARBA" id="ARBA00023136"/>
    </source>
</evidence>
<dbReference type="RefSeq" id="WP_252818896.1">
    <property type="nucleotide sequence ID" value="NZ_JAMXQS010000005.1"/>
</dbReference>
<organism evidence="10 11">
    <name type="scientific">Mesorhizobium liriopis</name>
    <dbReference type="NCBI Taxonomy" id="2953882"/>
    <lineage>
        <taxon>Bacteria</taxon>
        <taxon>Pseudomonadati</taxon>
        <taxon>Pseudomonadota</taxon>
        <taxon>Alphaproteobacteria</taxon>
        <taxon>Hyphomicrobiales</taxon>
        <taxon>Phyllobacteriaceae</taxon>
        <taxon>Mesorhizobium</taxon>
    </lineage>
</organism>
<dbReference type="SUPFAM" id="SSF82693">
    <property type="entry name" value="Multidrug efflux transporter AcrB pore domain, PN1, PN2, PC1 and PC2 subdomains"/>
    <property type="match status" value="4"/>
</dbReference>
<keyword evidence="3 9" id="KW-0813">Transport</keyword>
<keyword evidence="5 9" id="KW-0997">Cell inner membrane</keyword>
<dbReference type="SUPFAM" id="SSF82866">
    <property type="entry name" value="Multidrug efflux transporter AcrB transmembrane domain"/>
    <property type="match status" value="2"/>
</dbReference>
<evidence type="ECO:0000256" key="4">
    <source>
        <dbReference type="ARBA" id="ARBA00022475"/>
    </source>
</evidence>
<dbReference type="InterPro" id="IPR004764">
    <property type="entry name" value="MdtF-like"/>
</dbReference>
<dbReference type="Proteomes" id="UP001205906">
    <property type="component" value="Unassembled WGS sequence"/>
</dbReference>
<evidence type="ECO:0000313" key="11">
    <source>
        <dbReference type="Proteomes" id="UP001205906"/>
    </source>
</evidence>
<dbReference type="Gene3D" id="3.30.70.1320">
    <property type="entry name" value="Multidrug efflux transporter AcrB pore domain like"/>
    <property type="match status" value="1"/>
</dbReference>
<comment type="caution">
    <text evidence="10">The sequence shown here is derived from an EMBL/GenBank/DDBJ whole genome shotgun (WGS) entry which is preliminary data.</text>
</comment>
<dbReference type="EMBL" id="JAMXQS010000005">
    <property type="protein sequence ID" value="MCO6050334.1"/>
    <property type="molecule type" value="Genomic_DNA"/>
</dbReference>
<feature type="transmembrane region" description="Helical" evidence="9">
    <location>
        <begin position="535"/>
        <end position="552"/>
    </location>
</feature>
<keyword evidence="6 9" id="KW-0812">Transmembrane</keyword>
<feature type="transmembrane region" description="Helical" evidence="9">
    <location>
        <begin position="438"/>
        <end position="458"/>
    </location>
</feature>
<evidence type="ECO:0000256" key="1">
    <source>
        <dbReference type="ARBA" id="ARBA00004429"/>
    </source>
</evidence>
<name>A0ABT1C696_9HYPH</name>
<feature type="transmembrane region" description="Helical" evidence="9">
    <location>
        <begin position="894"/>
        <end position="914"/>
    </location>
</feature>
<keyword evidence="7 9" id="KW-1133">Transmembrane helix</keyword>
<proteinExistence type="inferred from homology"/>
<keyword evidence="4" id="KW-1003">Cell membrane</keyword>
<evidence type="ECO:0000313" key="10">
    <source>
        <dbReference type="EMBL" id="MCO6050334.1"/>
    </source>
</evidence>
<dbReference type="Pfam" id="PF00873">
    <property type="entry name" value="ACR_tran"/>
    <property type="match status" value="1"/>
</dbReference>
<evidence type="ECO:0000256" key="6">
    <source>
        <dbReference type="ARBA" id="ARBA00022692"/>
    </source>
</evidence>
<comment type="subcellular location">
    <subcellularLocation>
        <location evidence="1 9">Cell inner membrane</location>
        <topology evidence="1 9">Multi-pass membrane protein</topology>
    </subcellularLocation>
</comment>
<dbReference type="PANTHER" id="PTHR32063:SF13">
    <property type="entry name" value="MULTIDRUG EFFLUX PUMP SUBUNIT ACRB-RELATED"/>
    <property type="match status" value="1"/>
</dbReference>
<gene>
    <name evidence="10" type="ORF">NGM99_11120</name>
</gene>
<protein>
    <recommendedName>
        <fullName evidence="9">Efflux pump membrane transporter</fullName>
    </recommendedName>
</protein>
<feature type="transmembrane region" description="Helical" evidence="9">
    <location>
        <begin position="920"/>
        <end position="941"/>
    </location>
</feature>
<accession>A0ABT1C696</accession>
<evidence type="ECO:0000256" key="5">
    <source>
        <dbReference type="ARBA" id="ARBA00022519"/>
    </source>
</evidence>
<evidence type="ECO:0000256" key="7">
    <source>
        <dbReference type="ARBA" id="ARBA00022989"/>
    </source>
</evidence>
<comment type="similarity">
    <text evidence="2 9">Belongs to the resistance-nodulation-cell division (RND) (TC 2.A.6) family.</text>
</comment>
<dbReference type="Gene3D" id="3.30.70.1430">
    <property type="entry name" value="Multidrug efflux transporter AcrB pore domain"/>
    <property type="match status" value="2"/>
</dbReference>
<reference evidence="10 11" key="1">
    <citation type="submission" date="2022-06" db="EMBL/GenBank/DDBJ databases">
        <title>Mesorhizobium sp. strain RP14 Genome sequencing and assembly.</title>
        <authorList>
            <person name="Kim I."/>
        </authorList>
    </citation>
    <scope>NUCLEOTIDE SEQUENCE [LARGE SCALE GENOMIC DNA]</scope>
    <source>
        <strain evidence="11">RP14(2022)</strain>
    </source>
</reference>
<keyword evidence="11" id="KW-1185">Reference proteome</keyword>